<keyword evidence="2" id="KW-1185">Reference proteome</keyword>
<evidence type="ECO:0000313" key="2">
    <source>
        <dbReference type="Proteomes" id="UP001497600"/>
    </source>
</evidence>
<evidence type="ECO:0000313" key="1">
    <source>
        <dbReference type="EMBL" id="CAK7921326.1"/>
    </source>
</evidence>
<protein>
    <submittedName>
        <fullName evidence="1">Uncharacterized protein</fullName>
    </submittedName>
</protein>
<name>A0ABP0EKJ0_9ASCO</name>
<sequence>MECPELVTSHKFTDNDYDNENLAPIEHRLQQKRGPTTPSTPSVQQKNITRRKFEITKDTSPRGLSYSNVELLHCKYESWALQSELKKSNELVKFLELERKFNS</sequence>
<dbReference type="Proteomes" id="UP001497600">
    <property type="component" value="Chromosome H"/>
</dbReference>
<proteinExistence type="predicted"/>
<reference evidence="1 2" key="1">
    <citation type="submission" date="2024-01" db="EMBL/GenBank/DDBJ databases">
        <authorList>
            <consortium name="Genoscope - CEA"/>
            <person name="William W."/>
        </authorList>
    </citation>
    <scope>NUCLEOTIDE SEQUENCE [LARGE SCALE GENOMIC DNA]</scope>
    <source>
        <strain evidence="1 2">29B2s-10</strain>
    </source>
</reference>
<accession>A0ABP0EKJ0</accession>
<dbReference type="EMBL" id="OZ004260">
    <property type="protein sequence ID" value="CAK7921326.1"/>
    <property type="molecule type" value="Genomic_DNA"/>
</dbReference>
<gene>
    <name evidence="1" type="ORF">CAAN4_H12860</name>
</gene>
<organism evidence="1 2">
    <name type="scientific">[Candida] anglica</name>
    <dbReference type="NCBI Taxonomy" id="148631"/>
    <lineage>
        <taxon>Eukaryota</taxon>
        <taxon>Fungi</taxon>
        <taxon>Dikarya</taxon>
        <taxon>Ascomycota</taxon>
        <taxon>Saccharomycotina</taxon>
        <taxon>Pichiomycetes</taxon>
        <taxon>Debaryomycetaceae</taxon>
        <taxon>Kurtzmaniella</taxon>
    </lineage>
</organism>